<name>A0AAD8GGS9_ACIOX</name>
<accession>A0AAD8GGS9</accession>
<sequence>MSRFPRPVVNNNSRTDAILHGRVGNLVPKREGNPMSIEYFITPFDQLEEQMMPGLSCYGNKVLVTVDGTSILHKLPLAS</sequence>
<evidence type="ECO:0000313" key="2">
    <source>
        <dbReference type="Proteomes" id="UP001230051"/>
    </source>
</evidence>
<keyword evidence="2" id="KW-1185">Reference proteome</keyword>
<comment type="caution">
    <text evidence="1">The sequence shown here is derived from an EMBL/GenBank/DDBJ whole genome shotgun (WGS) entry which is preliminary data.</text>
</comment>
<protein>
    <submittedName>
        <fullName evidence="1">Mediator of RNA polymerase II transcription subunit 1</fullName>
    </submittedName>
</protein>
<reference evidence="1" key="1">
    <citation type="submission" date="2022-02" db="EMBL/GenBank/DDBJ databases">
        <title>Atlantic sturgeon de novo genome assembly.</title>
        <authorList>
            <person name="Stock M."/>
            <person name="Klopp C."/>
            <person name="Guiguen Y."/>
            <person name="Cabau C."/>
            <person name="Parinello H."/>
            <person name="Santidrian Yebra-Pimentel E."/>
            <person name="Kuhl H."/>
            <person name="Dirks R.P."/>
            <person name="Guessner J."/>
            <person name="Wuertz S."/>
            <person name="Du K."/>
            <person name="Schartl M."/>
        </authorList>
    </citation>
    <scope>NUCLEOTIDE SEQUENCE</scope>
    <source>
        <strain evidence="1">STURGEONOMICS-FGT-2020</strain>
        <tissue evidence="1">Whole blood</tissue>
    </source>
</reference>
<organism evidence="1 2">
    <name type="scientific">Acipenser oxyrinchus oxyrinchus</name>
    <dbReference type="NCBI Taxonomy" id="40147"/>
    <lineage>
        <taxon>Eukaryota</taxon>
        <taxon>Metazoa</taxon>
        <taxon>Chordata</taxon>
        <taxon>Craniata</taxon>
        <taxon>Vertebrata</taxon>
        <taxon>Euteleostomi</taxon>
        <taxon>Actinopterygii</taxon>
        <taxon>Chondrostei</taxon>
        <taxon>Acipenseriformes</taxon>
        <taxon>Acipenseridae</taxon>
        <taxon>Acipenser</taxon>
    </lineage>
</organism>
<dbReference type="AlphaFoldDB" id="A0AAD8GGS9"/>
<proteinExistence type="predicted"/>
<evidence type="ECO:0000313" key="1">
    <source>
        <dbReference type="EMBL" id="KAK1173934.1"/>
    </source>
</evidence>
<dbReference type="Proteomes" id="UP001230051">
    <property type="component" value="Unassembled WGS sequence"/>
</dbReference>
<gene>
    <name evidence="1" type="primary">MED1</name>
    <name evidence="1" type="ORF">AOXY_G4178</name>
</gene>
<dbReference type="EMBL" id="JAGXEW010000003">
    <property type="protein sequence ID" value="KAK1173934.1"/>
    <property type="molecule type" value="Genomic_DNA"/>
</dbReference>